<protein>
    <recommendedName>
        <fullName evidence="7">Glycosyltransferase</fullName>
    </recommendedName>
</protein>
<dbReference type="FunFam" id="3.40.50.2000:FF:000060">
    <property type="entry name" value="Glycosyltransferase"/>
    <property type="match status" value="1"/>
</dbReference>
<keyword evidence="6" id="KW-1185">Reference proteome</keyword>
<dbReference type="Pfam" id="PF00201">
    <property type="entry name" value="UDPGT"/>
    <property type="match status" value="1"/>
</dbReference>
<name>A0A8T0H2C8_CERPU</name>
<dbReference type="InterPro" id="IPR002213">
    <property type="entry name" value="UDP_glucos_trans"/>
</dbReference>
<evidence type="ECO:0008006" key="7">
    <source>
        <dbReference type="Google" id="ProtNLM"/>
    </source>
</evidence>
<keyword evidence="3 4" id="KW-0808">Transferase</keyword>
<organism evidence="5 6">
    <name type="scientific">Ceratodon purpureus</name>
    <name type="common">Fire moss</name>
    <name type="synonym">Dicranum purpureum</name>
    <dbReference type="NCBI Taxonomy" id="3225"/>
    <lineage>
        <taxon>Eukaryota</taxon>
        <taxon>Viridiplantae</taxon>
        <taxon>Streptophyta</taxon>
        <taxon>Embryophyta</taxon>
        <taxon>Bryophyta</taxon>
        <taxon>Bryophytina</taxon>
        <taxon>Bryopsida</taxon>
        <taxon>Dicranidae</taxon>
        <taxon>Pseudoditrichales</taxon>
        <taxon>Ditrichaceae</taxon>
        <taxon>Ceratodon</taxon>
    </lineage>
</organism>
<dbReference type="InterPro" id="IPR035595">
    <property type="entry name" value="UDP_glycos_trans_CS"/>
</dbReference>
<proteinExistence type="inferred from homology"/>
<dbReference type="CDD" id="cd03784">
    <property type="entry name" value="GT1_Gtf-like"/>
    <property type="match status" value="1"/>
</dbReference>
<comment type="similarity">
    <text evidence="1 4">Belongs to the UDP-glycosyltransferase family.</text>
</comment>
<dbReference type="SUPFAM" id="SSF53756">
    <property type="entry name" value="UDP-Glycosyltransferase/glycogen phosphorylase"/>
    <property type="match status" value="1"/>
</dbReference>
<evidence type="ECO:0000313" key="5">
    <source>
        <dbReference type="EMBL" id="KAG0566036.1"/>
    </source>
</evidence>
<dbReference type="PROSITE" id="PS00375">
    <property type="entry name" value="UDPGT"/>
    <property type="match status" value="1"/>
</dbReference>
<evidence type="ECO:0000313" key="6">
    <source>
        <dbReference type="Proteomes" id="UP000822688"/>
    </source>
</evidence>
<evidence type="ECO:0000256" key="1">
    <source>
        <dbReference type="ARBA" id="ARBA00009995"/>
    </source>
</evidence>
<gene>
    <name evidence="5" type="ORF">KC19_7G033200</name>
</gene>
<dbReference type="Proteomes" id="UP000822688">
    <property type="component" value="Chromosome 7"/>
</dbReference>
<reference evidence="5" key="1">
    <citation type="submission" date="2020-06" db="EMBL/GenBank/DDBJ databases">
        <title>WGS assembly of Ceratodon purpureus strain R40.</title>
        <authorList>
            <person name="Carey S.B."/>
            <person name="Jenkins J."/>
            <person name="Shu S."/>
            <person name="Lovell J.T."/>
            <person name="Sreedasyam A."/>
            <person name="Maumus F."/>
            <person name="Tiley G.P."/>
            <person name="Fernandez-Pozo N."/>
            <person name="Barry K."/>
            <person name="Chen C."/>
            <person name="Wang M."/>
            <person name="Lipzen A."/>
            <person name="Daum C."/>
            <person name="Saski C.A."/>
            <person name="Payton A.C."/>
            <person name="Mcbreen J.C."/>
            <person name="Conrad R.E."/>
            <person name="Kollar L.M."/>
            <person name="Olsson S."/>
            <person name="Huttunen S."/>
            <person name="Landis J.B."/>
            <person name="Wickett N.J."/>
            <person name="Johnson M.G."/>
            <person name="Rensing S.A."/>
            <person name="Grimwood J."/>
            <person name="Schmutz J."/>
            <person name="Mcdaniel S.F."/>
        </authorList>
    </citation>
    <scope>NUCLEOTIDE SEQUENCE</scope>
    <source>
        <strain evidence="5">R40</strain>
    </source>
</reference>
<sequence>MESSQDWAPPCCALLDTFADWALKITKPLMPSYIMWTAGAAPLSMLLQAPVLKAQGIIPMKASEAEKLKPVEFPCIPPLHPLDFIDTILEPGPGHDRLLVLSNNILELASGVLVNTVYELESSVFDALNKHYQVGAPSSKFESILSVGPLLPLSVNTKEESAGGVALKRDPVLEWLGKQPHASVLYISFGSVSTLSASQLIELGLGLEASEQRFIWVVRPPHDLSPEGKSELHQYLPPGFTDRIKDRGVIVTGWAPQVQILEHPATGGFFTHCGWSSVIESISGNVPMLAWPIQAEQRMNSSWLVDVAGAALKVRKGFEDFATREQVEDAVRLLMCKDKGQALRSNVSRLYELLHKGAAESGSTSRNIKAFTEKLHRWNDRAYSA</sequence>
<evidence type="ECO:0000256" key="2">
    <source>
        <dbReference type="ARBA" id="ARBA00022676"/>
    </source>
</evidence>
<dbReference type="GO" id="GO:0008194">
    <property type="term" value="F:UDP-glycosyltransferase activity"/>
    <property type="evidence" value="ECO:0007669"/>
    <property type="project" value="InterPro"/>
</dbReference>
<dbReference type="Gene3D" id="3.40.50.2000">
    <property type="entry name" value="Glycogen Phosphorylase B"/>
    <property type="match status" value="2"/>
</dbReference>
<evidence type="ECO:0000256" key="3">
    <source>
        <dbReference type="ARBA" id="ARBA00022679"/>
    </source>
</evidence>
<dbReference type="EMBL" id="CM026428">
    <property type="protein sequence ID" value="KAG0566036.1"/>
    <property type="molecule type" value="Genomic_DNA"/>
</dbReference>
<comment type="caution">
    <text evidence="5">The sequence shown here is derived from an EMBL/GenBank/DDBJ whole genome shotgun (WGS) entry which is preliminary data.</text>
</comment>
<dbReference type="PANTHER" id="PTHR48046:SF1">
    <property type="entry name" value="GLYCOSYLTRANSFERASE-RELATED"/>
    <property type="match status" value="1"/>
</dbReference>
<dbReference type="PANTHER" id="PTHR48046">
    <property type="entry name" value="UDP-GLYCOSYLTRANSFERASE 72E1"/>
    <property type="match status" value="1"/>
</dbReference>
<dbReference type="AlphaFoldDB" id="A0A8T0H2C8"/>
<accession>A0A8T0H2C8</accession>
<keyword evidence="2 4" id="KW-0328">Glycosyltransferase</keyword>
<evidence type="ECO:0000256" key="4">
    <source>
        <dbReference type="RuleBase" id="RU003718"/>
    </source>
</evidence>